<dbReference type="OrthoDB" id="8063525at2759"/>
<evidence type="ECO:0000313" key="1">
    <source>
        <dbReference type="EMBL" id="GBN90756.1"/>
    </source>
</evidence>
<name>A0A4Y2STL7_ARAVE</name>
<organism evidence="1 2">
    <name type="scientific">Araneus ventricosus</name>
    <name type="common">Orbweaver spider</name>
    <name type="synonym">Epeira ventricosa</name>
    <dbReference type="NCBI Taxonomy" id="182803"/>
    <lineage>
        <taxon>Eukaryota</taxon>
        <taxon>Metazoa</taxon>
        <taxon>Ecdysozoa</taxon>
        <taxon>Arthropoda</taxon>
        <taxon>Chelicerata</taxon>
        <taxon>Arachnida</taxon>
        <taxon>Araneae</taxon>
        <taxon>Araneomorphae</taxon>
        <taxon>Entelegynae</taxon>
        <taxon>Araneoidea</taxon>
        <taxon>Araneidae</taxon>
        <taxon>Araneus</taxon>
    </lineage>
</organism>
<comment type="caution">
    <text evidence="1">The sequence shown here is derived from an EMBL/GenBank/DDBJ whole genome shotgun (WGS) entry which is preliminary data.</text>
</comment>
<dbReference type="Proteomes" id="UP000499080">
    <property type="component" value="Unassembled WGS sequence"/>
</dbReference>
<reference evidence="1 2" key="1">
    <citation type="journal article" date="2019" name="Sci. Rep.">
        <title>Orb-weaving spider Araneus ventricosus genome elucidates the spidroin gene catalogue.</title>
        <authorList>
            <person name="Kono N."/>
            <person name="Nakamura H."/>
            <person name="Ohtoshi R."/>
            <person name="Moran D.A.P."/>
            <person name="Shinohara A."/>
            <person name="Yoshida Y."/>
            <person name="Fujiwara M."/>
            <person name="Mori M."/>
            <person name="Tomita M."/>
            <person name="Arakawa K."/>
        </authorList>
    </citation>
    <scope>NUCLEOTIDE SEQUENCE [LARGE SCALE GENOMIC DNA]</scope>
</reference>
<evidence type="ECO:0000313" key="2">
    <source>
        <dbReference type="Proteomes" id="UP000499080"/>
    </source>
</evidence>
<keyword evidence="2" id="KW-1185">Reference proteome</keyword>
<dbReference type="EMBL" id="BGPR01023525">
    <property type="protein sequence ID" value="GBN90756.1"/>
    <property type="molecule type" value="Genomic_DNA"/>
</dbReference>
<accession>A0A4Y2STL7</accession>
<sequence>MRATWQMDWDDGDTGRRIHTIIHKVSLQQINWTRNELFFTNGPFPSYIQRFYLDETSFCSCEGTGTPINYATDCVLPYGNTQTTTSGSLVQQLIQQFNVKKEYP</sequence>
<gene>
    <name evidence="1" type="ORF">AVEN_120067_1</name>
</gene>
<dbReference type="AlphaFoldDB" id="A0A4Y2STL7"/>
<protein>
    <submittedName>
        <fullName evidence="1">Uncharacterized protein</fullName>
    </submittedName>
</protein>
<proteinExistence type="predicted"/>